<reference evidence="2" key="2">
    <citation type="submission" date="2016-11" db="UniProtKB">
        <authorList>
            <consortium name="WormBaseParasite"/>
        </authorList>
    </citation>
    <scope>IDENTIFICATION</scope>
</reference>
<dbReference type="Proteomes" id="UP000095285">
    <property type="component" value="Unassembled WGS sequence"/>
</dbReference>
<evidence type="ECO:0000313" key="2">
    <source>
        <dbReference type="WBParaSite" id="EN70_8857"/>
    </source>
</evidence>
<accession>A0A1I7W270</accession>
<organism evidence="1 2">
    <name type="scientific">Loa loa</name>
    <name type="common">Eye worm</name>
    <name type="synonym">Filaria loa</name>
    <dbReference type="NCBI Taxonomy" id="7209"/>
    <lineage>
        <taxon>Eukaryota</taxon>
        <taxon>Metazoa</taxon>
        <taxon>Ecdysozoa</taxon>
        <taxon>Nematoda</taxon>
        <taxon>Chromadorea</taxon>
        <taxon>Rhabditida</taxon>
        <taxon>Spirurina</taxon>
        <taxon>Spiruromorpha</taxon>
        <taxon>Filarioidea</taxon>
        <taxon>Onchocercidae</taxon>
        <taxon>Loa</taxon>
    </lineage>
</organism>
<evidence type="ECO:0000313" key="1">
    <source>
        <dbReference type="Proteomes" id="UP000095285"/>
    </source>
</evidence>
<dbReference type="OrthoDB" id="5826620at2759"/>
<reference evidence="1" key="1">
    <citation type="submission" date="2012-04" db="EMBL/GenBank/DDBJ databases">
        <title>The Genome Sequence of Loa loa.</title>
        <authorList>
            <consortium name="The Broad Institute Genome Sequencing Platform"/>
            <consortium name="Broad Institute Genome Sequencing Center for Infectious Disease"/>
            <person name="Nutman T.B."/>
            <person name="Fink D.L."/>
            <person name="Russ C."/>
            <person name="Young S."/>
            <person name="Zeng Q."/>
            <person name="Gargeya S."/>
            <person name="Alvarado L."/>
            <person name="Berlin A."/>
            <person name="Chapman S.B."/>
            <person name="Chen Z."/>
            <person name="Freedman E."/>
            <person name="Gellesch M."/>
            <person name="Goldberg J."/>
            <person name="Griggs A."/>
            <person name="Gujja S."/>
            <person name="Heilman E.R."/>
            <person name="Heiman D."/>
            <person name="Howarth C."/>
            <person name="Mehta T."/>
            <person name="Neiman D."/>
            <person name="Pearson M."/>
            <person name="Roberts A."/>
            <person name="Saif S."/>
            <person name="Shea T."/>
            <person name="Shenoy N."/>
            <person name="Sisk P."/>
            <person name="Stolte C."/>
            <person name="Sykes S."/>
            <person name="White J."/>
            <person name="Yandava C."/>
            <person name="Haas B."/>
            <person name="Henn M.R."/>
            <person name="Nusbaum C."/>
            <person name="Birren B."/>
        </authorList>
    </citation>
    <scope>NUCLEOTIDE SEQUENCE [LARGE SCALE GENOMIC DNA]</scope>
</reference>
<dbReference type="InParanoid" id="A0A1I7W270"/>
<proteinExistence type="predicted"/>
<sequence>MASSKYGKHYRSNCIIIKNPKVIQVTEQNDKRILKLDETEFVINDKQMIATSNFLKRMLIDERKKVIVLDGLKKKQPCFDTIGLEIAISFAIGYAEIPLNQIISALAAANALEMWDMRQAIIKELCILAAKPESAPFAINVAVCNLEKNMAKYVIKHSATIEKHEKQAIAKLAIHAMQVWCDNDNQRYTVEFEAPKELLFSNKPKHIGLQLEAILEC</sequence>
<keyword evidence="1" id="KW-1185">Reference proteome</keyword>
<dbReference type="AlphaFoldDB" id="A0A1I7W270"/>
<name>A0A1I7W270_LOALO</name>
<gene>
    <name evidence="2" type="primary">LOAG_18722</name>
</gene>
<dbReference type="WBParaSite" id="EN70_8857">
    <property type="protein sequence ID" value="EN70_8857"/>
    <property type="gene ID" value="EN70_8857"/>
</dbReference>
<protein>
    <submittedName>
        <fullName evidence="2">Uncharacterized protein</fullName>
    </submittedName>
</protein>